<protein>
    <submittedName>
        <fullName evidence="3">Uncharacterized protein</fullName>
    </submittedName>
</protein>
<accession>A0A914VJV7</accession>
<dbReference type="WBParaSite" id="PSAMB.scaffold2000size26125.g15938.t1">
    <property type="protein sequence ID" value="PSAMB.scaffold2000size26125.g15938.t1"/>
    <property type="gene ID" value="PSAMB.scaffold2000size26125.g15938"/>
</dbReference>
<sequence>MLFIPKGFQWISFIFALALHCSASRSNPPKACLYGNSTEALSIVELFDRLVLSGPSYGILSELMTFFETRHDHEQNRQNQSECANEIFLSIDNKFVGLDVTIRSLHAMGDLKTSLIETRQTINNVRKVYFALNLYERQKEPASRDDAVNQCKEFHPRNSLIELKSHVTTPPKLFEEILDGTRYSQVEFEEISEVWLKEAGLCVLLMQACEKLEYANASAALQNARLELASKMLQDIYEMLLDARKKLKVDFKNVVPDDILTILSKINAKKMSGTRVGCLYAD</sequence>
<name>A0A914VJV7_9BILA</name>
<dbReference type="Proteomes" id="UP000887566">
    <property type="component" value="Unplaced"/>
</dbReference>
<keyword evidence="1" id="KW-0732">Signal</keyword>
<keyword evidence="2" id="KW-1185">Reference proteome</keyword>
<evidence type="ECO:0000313" key="2">
    <source>
        <dbReference type="Proteomes" id="UP000887566"/>
    </source>
</evidence>
<dbReference type="AlphaFoldDB" id="A0A914VJV7"/>
<feature type="signal peptide" evidence="1">
    <location>
        <begin position="1"/>
        <end position="26"/>
    </location>
</feature>
<reference evidence="3" key="1">
    <citation type="submission" date="2022-11" db="UniProtKB">
        <authorList>
            <consortium name="WormBaseParasite"/>
        </authorList>
    </citation>
    <scope>IDENTIFICATION</scope>
</reference>
<evidence type="ECO:0000256" key="1">
    <source>
        <dbReference type="SAM" id="SignalP"/>
    </source>
</evidence>
<evidence type="ECO:0000313" key="3">
    <source>
        <dbReference type="WBParaSite" id="PSAMB.scaffold2000size26125.g15938.t1"/>
    </source>
</evidence>
<proteinExistence type="predicted"/>
<feature type="chain" id="PRO_5037310111" evidence="1">
    <location>
        <begin position="27"/>
        <end position="282"/>
    </location>
</feature>
<organism evidence="2 3">
    <name type="scientific">Plectus sambesii</name>
    <dbReference type="NCBI Taxonomy" id="2011161"/>
    <lineage>
        <taxon>Eukaryota</taxon>
        <taxon>Metazoa</taxon>
        <taxon>Ecdysozoa</taxon>
        <taxon>Nematoda</taxon>
        <taxon>Chromadorea</taxon>
        <taxon>Plectida</taxon>
        <taxon>Plectina</taxon>
        <taxon>Plectoidea</taxon>
        <taxon>Plectidae</taxon>
        <taxon>Plectus</taxon>
    </lineage>
</organism>